<keyword evidence="4" id="KW-1185">Reference proteome</keyword>
<dbReference type="PROSITE" id="PS50137">
    <property type="entry name" value="DS_RBD"/>
    <property type="match status" value="1"/>
</dbReference>
<dbReference type="SMART" id="SM00358">
    <property type="entry name" value="DSRM"/>
    <property type="match status" value="1"/>
</dbReference>
<dbReference type="Pfam" id="PF00035">
    <property type="entry name" value="dsrm"/>
    <property type="match status" value="1"/>
</dbReference>
<dbReference type="Gene3D" id="3.30.160.20">
    <property type="match status" value="1"/>
</dbReference>
<dbReference type="AlphaFoldDB" id="A0A8E2DLQ0"/>
<dbReference type="SUPFAM" id="SSF54768">
    <property type="entry name" value="dsRNA-binding domain-like"/>
    <property type="match status" value="1"/>
</dbReference>
<reference evidence="3 4" key="1">
    <citation type="submission" date="2016-07" db="EMBL/GenBank/DDBJ databases">
        <title>Draft genome of the white-rot fungus Obba rivulosa 3A-2.</title>
        <authorList>
            <consortium name="DOE Joint Genome Institute"/>
            <person name="Miettinen O."/>
            <person name="Riley R."/>
            <person name="Acob R."/>
            <person name="Barry K."/>
            <person name="Cullen D."/>
            <person name="De Vries R."/>
            <person name="Hainaut M."/>
            <person name="Hatakka A."/>
            <person name="Henrissat B."/>
            <person name="Hilden K."/>
            <person name="Kuo R."/>
            <person name="Labutti K."/>
            <person name="Lipzen A."/>
            <person name="Makela M.R."/>
            <person name="Sandor L."/>
            <person name="Spatafora J.W."/>
            <person name="Grigoriev I.V."/>
            <person name="Hibbett D.S."/>
        </authorList>
    </citation>
    <scope>NUCLEOTIDE SEQUENCE [LARGE SCALE GENOMIC DNA]</scope>
    <source>
        <strain evidence="3 4">3A-2</strain>
    </source>
</reference>
<protein>
    <recommendedName>
        <fullName evidence="2">DRBM domain-containing protein</fullName>
    </recommendedName>
</protein>
<dbReference type="OrthoDB" id="112668at2759"/>
<evidence type="ECO:0000313" key="4">
    <source>
        <dbReference type="Proteomes" id="UP000250043"/>
    </source>
</evidence>
<dbReference type="Proteomes" id="UP000250043">
    <property type="component" value="Unassembled WGS sequence"/>
</dbReference>
<dbReference type="EMBL" id="KV722379">
    <property type="protein sequence ID" value="OCH91797.1"/>
    <property type="molecule type" value="Genomic_DNA"/>
</dbReference>
<dbReference type="GO" id="GO:0003723">
    <property type="term" value="F:RNA binding"/>
    <property type="evidence" value="ECO:0007669"/>
    <property type="project" value="UniProtKB-UniRule"/>
</dbReference>
<evidence type="ECO:0000256" key="1">
    <source>
        <dbReference type="PROSITE-ProRule" id="PRU00266"/>
    </source>
</evidence>
<evidence type="ECO:0000313" key="3">
    <source>
        <dbReference type="EMBL" id="OCH91797.1"/>
    </source>
</evidence>
<evidence type="ECO:0000259" key="2">
    <source>
        <dbReference type="PROSITE" id="PS50137"/>
    </source>
</evidence>
<dbReference type="InterPro" id="IPR014720">
    <property type="entry name" value="dsRBD_dom"/>
</dbReference>
<organism evidence="3 4">
    <name type="scientific">Obba rivulosa</name>
    <dbReference type="NCBI Taxonomy" id="1052685"/>
    <lineage>
        <taxon>Eukaryota</taxon>
        <taxon>Fungi</taxon>
        <taxon>Dikarya</taxon>
        <taxon>Basidiomycota</taxon>
        <taxon>Agaricomycotina</taxon>
        <taxon>Agaricomycetes</taxon>
        <taxon>Polyporales</taxon>
        <taxon>Gelatoporiaceae</taxon>
        <taxon>Obba</taxon>
    </lineage>
</organism>
<name>A0A8E2DLQ0_9APHY</name>
<sequence length="72" mass="8179">MSTNNHPRMQLNNILQTYGHRPEWHVHISGSQHNPVWHATVYIRGVQSGVVQGPNRGAAMDRAAHEALRSFR</sequence>
<accession>A0A8E2DLQ0</accession>
<gene>
    <name evidence="3" type="ORF">OBBRIDRAFT_791905</name>
</gene>
<keyword evidence="1" id="KW-0694">RNA-binding</keyword>
<proteinExistence type="predicted"/>
<feature type="domain" description="DRBM" evidence="2">
    <location>
        <begin position="6"/>
        <end position="72"/>
    </location>
</feature>